<evidence type="ECO:0000313" key="2">
    <source>
        <dbReference type="Proteomes" id="UP000838324"/>
    </source>
</evidence>
<evidence type="ECO:0000313" key="1">
    <source>
        <dbReference type="EMBL" id="CAH1194607.1"/>
    </source>
</evidence>
<organism evidence="1 2">
    <name type="scientific">Paenibacillus auburnensis</name>
    <dbReference type="NCBI Taxonomy" id="2905649"/>
    <lineage>
        <taxon>Bacteria</taxon>
        <taxon>Bacillati</taxon>
        <taxon>Bacillota</taxon>
        <taxon>Bacilli</taxon>
        <taxon>Bacillales</taxon>
        <taxon>Paenibacillaceae</taxon>
        <taxon>Paenibacillus</taxon>
    </lineage>
</organism>
<name>A0ABM9BVG2_9BACL</name>
<dbReference type="RefSeq" id="WP_236331933.1">
    <property type="nucleotide sequence ID" value="NZ_CAKMMG010000001.1"/>
</dbReference>
<reference evidence="1" key="1">
    <citation type="submission" date="2022-01" db="EMBL/GenBank/DDBJ databases">
        <authorList>
            <person name="Criscuolo A."/>
        </authorList>
    </citation>
    <scope>NUCLEOTIDE SEQUENCE</scope>
    <source>
        <strain evidence="1">CIP111892</strain>
    </source>
</reference>
<comment type="caution">
    <text evidence="1">The sequence shown here is derived from an EMBL/GenBank/DDBJ whole genome shotgun (WGS) entry which is preliminary data.</text>
</comment>
<keyword evidence="2" id="KW-1185">Reference proteome</keyword>
<gene>
    <name evidence="1" type="ORF">PAECIP111892_01762</name>
</gene>
<dbReference type="EMBL" id="CAKMMG010000001">
    <property type="protein sequence ID" value="CAH1194607.1"/>
    <property type="molecule type" value="Genomic_DNA"/>
</dbReference>
<sequence length="75" mass="8282">MDLLDVLEAETRRRAGETLDALNVNVMSHTTNVDDFRKFADGLRTAAGYTQSSAPPKYDAAGIKLLRDQMRAGVR</sequence>
<dbReference type="Proteomes" id="UP000838324">
    <property type="component" value="Unassembled WGS sequence"/>
</dbReference>
<protein>
    <submittedName>
        <fullName evidence="1">Uncharacterized protein</fullName>
    </submittedName>
</protein>
<proteinExistence type="predicted"/>
<accession>A0ABM9BVG2</accession>